<evidence type="ECO:0000259" key="3">
    <source>
        <dbReference type="Pfam" id="PF01425"/>
    </source>
</evidence>
<feature type="domain" description="Amidase" evidence="3">
    <location>
        <begin position="150"/>
        <end position="556"/>
    </location>
</feature>
<comment type="similarity">
    <text evidence="1">Belongs to the amidase family.</text>
</comment>
<protein>
    <recommendedName>
        <fullName evidence="3">Amidase domain-containing protein</fullName>
    </recommendedName>
</protein>
<keyword evidence="5" id="KW-1185">Reference proteome</keyword>
<sequence>MHDYLFYPRPKETVSKERPRKEPSNPVLRGTLVKLGAKLLPLMPGLPATFYKNAGFPSMQKVEGLDKTDARYEPTVIPCRPETHSDTATLYVDPETVSKLPRTAKPVFYSILDYYEAYKSGKTTPTEVVEALLPIIRRDIKNPTEFSTAWFDLNIDLVKAAAAASTERWKQGKALGVLDGVPVSVKDEADLKGYYKKCLGSKVIFDDAPDETSWSVIKWEEQGAIILGKLSMHEIGMDTSNNNPHYGAPINPYNKEYYTGGSSGGSASAVAAGILPFALGCDGGGSIRIPSSWCGIYGLKTSHGWVSTRPYESRARSTAVAGPMAANMLDLEVAWRVMAQPDPEDLWSRLFPMPSRQPTTHPKRIGIYKNWFNRADRPVRDTCQKAVDYFKETLGYEVVDITIPYIKEAQLAHALTILNEATSTVTKDQIKLLTPPNQILLTVGRKASCADFLAAQRIRTMIMEHLAFLFKKYPGLIIVLPTTPNPGWPKHKKDAKYGSSDGNRSIRNMENVWMANFTGIPSITFPVGYVDPVQGDGKFPVGLMGAGEWGSEERLLEFGYEGEKYLNEVYEGGRLKPKHFVDVMELVEKLNKPEKGTTGKESINGAKEAEAEKNVNETVDDKTETAIDVRKDADNEKNINGKIDGEAIGTATVNTEPGSEMKVDAKGEDARKA</sequence>
<dbReference type="PROSITE" id="PS00571">
    <property type="entry name" value="AMIDASES"/>
    <property type="match status" value="1"/>
</dbReference>
<dbReference type="VEuPathDB" id="FungiDB:PV09_01995"/>
<dbReference type="STRING" id="253628.A0A0D1Z2F8"/>
<evidence type="ECO:0000313" key="5">
    <source>
        <dbReference type="Proteomes" id="UP000053259"/>
    </source>
</evidence>
<dbReference type="AlphaFoldDB" id="A0A0D1Z2F8"/>
<feature type="compositionally biased region" description="Basic and acidic residues" evidence="2">
    <location>
        <begin position="607"/>
        <end position="621"/>
    </location>
</feature>
<dbReference type="InterPro" id="IPR023631">
    <property type="entry name" value="Amidase_dom"/>
</dbReference>
<evidence type="ECO:0000313" key="4">
    <source>
        <dbReference type="EMBL" id="KIW07122.1"/>
    </source>
</evidence>
<dbReference type="InterPro" id="IPR036928">
    <property type="entry name" value="AS_sf"/>
</dbReference>
<dbReference type="HOGENOM" id="CLU_009600_0_2_1"/>
<gene>
    <name evidence="4" type="ORF">PV09_01995</name>
</gene>
<accession>A0A0D1Z2F8</accession>
<dbReference type="OrthoDB" id="421993at2759"/>
<dbReference type="SUPFAM" id="SSF75304">
    <property type="entry name" value="Amidase signature (AS) enzymes"/>
    <property type="match status" value="1"/>
</dbReference>
<dbReference type="InterPro" id="IPR020556">
    <property type="entry name" value="Amidase_CS"/>
</dbReference>
<feature type="compositionally biased region" description="Basic and acidic residues" evidence="2">
    <location>
        <begin position="659"/>
        <end position="673"/>
    </location>
</feature>
<evidence type="ECO:0000256" key="2">
    <source>
        <dbReference type="SAM" id="MobiDB-lite"/>
    </source>
</evidence>
<dbReference type="InParanoid" id="A0A0D1Z2F8"/>
<proteinExistence type="inferred from homology"/>
<dbReference type="PANTHER" id="PTHR11895:SF67">
    <property type="entry name" value="AMIDASE DOMAIN-CONTAINING PROTEIN"/>
    <property type="match status" value="1"/>
</dbReference>
<dbReference type="EMBL" id="KN847533">
    <property type="protein sequence ID" value="KIW07122.1"/>
    <property type="molecule type" value="Genomic_DNA"/>
</dbReference>
<organism evidence="4 5">
    <name type="scientific">Verruconis gallopava</name>
    <dbReference type="NCBI Taxonomy" id="253628"/>
    <lineage>
        <taxon>Eukaryota</taxon>
        <taxon>Fungi</taxon>
        <taxon>Dikarya</taxon>
        <taxon>Ascomycota</taxon>
        <taxon>Pezizomycotina</taxon>
        <taxon>Dothideomycetes</taxon>
        <taxon>Pleosporomycetidae</taxon>
        <taxon>Venturiales</taxon>
        <taxon>Sympoventuriaceae</taxon>
        <taxon>Verruconis</taxon>
    </lineage>
</organism>
<dbReference type="GO" id="GO:0003824">
    <property type="term" value="F:catalytic activity"/>
    <property type="evidence" value="ECO:0007669"/>
    <property type="project" value="InterPro"/>
</dbReference>
<dbReference type="Gene3D" id="3.90.1300.10">
    <property type="entry name" value="Amidase signature (AS) domain"/>
    <property type="match status" value="1"/>
</dbReference>
<dbReference type="InterPro" id="IPR000120">
    <property type="entry name" value="Amidase"/>
</dbReference>
<feature type="region of interest" description="Disordered" evidence="2">
    <location>
        <begin position="648"/>
        <end position="673"/>
    </location>
</feature>
<dbReference type="PANTHER" id="PTHR11895">
    <property type="entry name" value="TRANSAMIDASE"/>
    <property type="match status" value="1"/>
</dbReference>
<dbReference type="GeneID" id="27309968"/>
<dbReference type="RefSeq" id="XP_016216991.1">
    <property type="nucleotide sequence ID" value="XM_016354975.1"/>
</dbReference>
<feature type="region of interest" description="Disordered" evidence="2">
    <location>
        <begin position="594"/>
        <end position="621"/>
    </location>
</feature>
<name>A0A0D1Z2F8_9PEZI</name>
<reference evidence="4 5" key="1">
    <citation type="submission" date="2015-01" db="EMBL/GenBank/DDBJ databases">
        <title>The Genome Sequence of Ochroconis gallopava CBS43764.</title>
        <authorList>
            <consortium name="The Broad Institute Genomics Platform"/>
            <person name="Cuomo C."/>
            <person name="de Hoog S."/>
            <person name="Gorbushina A."/>
            <person name="Stielow B."/>
            <person name="Teixiera M."/>
            <person name="Abouelleil A."/>
            <person name="Chapman S.B."/>
            <person name="Priest M."/>
            <person name="Young S.K."/>
            <person name="Wortman J."/>
            <person name="Nusbaum C."/>
            <person name="Birren B."/>
        </authorList>
    </citation>
    <scope>NUCLEOTIDE SEQUENCE [LARGE SCALE GENOMIC DNA]</scope>
    <source>
        <strain evidence="4 5">CBS 43764</strain>
    </source>
</reference>
<evidence type="ECO:0000256" key="1">
    <source>
        <dbReference type="ARBA" id="ARBA00009199"/>
    </source>
</evidence>
<dbReference type="Proteomes" id="UP000053259">
    <property type="component" value="Unassembled WGS sequence"/>
</dbReference>
<dbReference type="Pfam" id="PF01425">
    <property type="entry name" value="Amidase"/>
    <property type="match status" value="1"/>
</dbReference>